<gene>
    <name evidence="2" type="ORF">O4U47_01575</name>
</gene>
<evidence type="ECO:0000313" key="3">
    <source>
        <dbReference type="Proteomes" id="UP001165685"/>
    </source>
</evidence>
<dbReference type="EMBL" id="JAQFWP010000002">
    <property type="protein sequence ID" value="MDA2803187.1"/>
    <property type="molecule type" value="Genomic_DNA"/>
</dbReference>
<dbReference type="GO" id="GO:0008168">
    <property type="term" value="F:methyltransferase activity"/>
    <property type="evidence" value="ECO:0007669"/>
    <property type="project" value="UniProtKB-KW"/>
</dbReference>
<dbReference type="Proteomes" id="UP001165685">
    <property type="component" value="Unassembled WGS sequence"/>
</dbReference>
<keyword evidence="3" id="KW-1185">Reference proteome</keyword>
<dbReference type="CDD" id="cd02440">
    <property type="entry name" value="AdoMet_MTases"/>
    <property type="match status" value="1"/>
</dbReference>
<sequence length="231" mass="25427">MIPFSDFDTRRYPTVDVATGYGAWAKTYEGTVEDLMDIDLLERLSGPEWASVRRAADLGCGTGRTGAWLRGKGARGLDGVDLTPEMLAIAEEKGAHESLRVGDATDSGLEGGAYDLVISSLIDEHLPDVGPLYAEAARLARPGAWLVMVTFHPQFMITTGMPTHYTDTRGRSFTIATHLHLVSDHVRAAVAAGWQLREMHEGVVDDRWVELKPKWAKFRSTPVSAVYAWQK</sequence>
<protein>
    <submittedName>
        <fullName evidence="2">Class I SAM-dependent methyltransferase</fullName>
    </submittedName>
</protein>
<dbReference type="InterPro" id="IPR029063">
    <property type="entry name" value="SAM-dependent_MTases_sf"/>
</dbReference>
<name>A0ABT4TGF2_9ACTN</name>
<evidence type="ECO:0000313" key="2">
    <source>
        <dbReference type="EMBL" id="MDA2803187.1"/>
    </source>
</evidence>
<reference evidence="2" key="1">
    <citation type="submission" date="2023-01" db="EMBL/GenBank/DDBJ databases">
        <title>Draft genome sequence of Nocardiopsis sp. LSu2-4 isolated from halophytes.</title>
        <authorList>
            <person name="Duangmal K."/>
            <person name="Chantavorakit T."/>
        </authorList>
    </citation>
    <scope>NUCLEOTIDE SEQUENCE</scope>
    <source>
        <strain evidence="2">LSu2-4</strain>
    </source>
</reference>
<dbReference type="PANTHER" id="PTHR43591">
    <property type="entry name" value="METHYLTRANSFERASE"/>
    <property type="match status" value="1"/>
</dbReference>
<keyword evidence="2" id="KW-0489">Methyltransferase</keyword>
<feature type="domain" description="Methyltransferase type 11" evidence="1">
    <location>
        <begin position="57"/>
        <end position="148"/>
    </location>
</feature>
<evidence type="ECO:0000259" key="1">
    <source>
        <dbReference type="Pfam" id="PF08241"/>
    </source>
</evidence>
<organism evidence="2 3">
    <name type="scientific">Nocardiopsis suaedae</name>
    <dbReference type="NCBI Taxonomy" id="3018444"/>
    <lineage>
        <taxon>Bacteria</taxon>
        <taxon>Bacillati</taxon>
        <taxon>Actinomycetota</taxon>
        <taxon>Actinomycetes</taxon>
        <taxon>Streptosporangiales</taxon>
        <taxon>Nocardiopsidaceae</taxon>
        <taxon>Nocardiopsis</taxon>
    </lineage>
</organism>
<dbReference type="Gene3D" id="3.40.50.150">
    <property type="entry name" value="Vaccinia Virus protein VP39"/>
    <property type="match status" value="1"/>
</dbReference>
<dbReference type="GO" id="GO:0032259">
    <property type="term" value="P:methylation"/>
    <property type="evidence" value="ECO:0007669"/>
    <property type="project" value="UniProtKB-KW"/>
</dbReference>
<dbReference type="SUPFAM" id="SSF53335">
    <property type="entry name" value="S-adenosyl-L-methionine-dependent methyltransferases"/>
    <property type="match status" value="1"/>
</dbReference>
<dbReference type="RefSeq" id="WP_270675399.1">
    <property type="nucleotide sequence ID" value="NZ_JAQFWP010000002.1"/>
</dbReference>
<proteinExistence type="predicted"/>
<accession>A0ABT4TGF2</accession>
<dbReference type="Pfam" id="PF08241">
    <property type="entry name" value="Methyltransf_11"/>
    <property type="match status" value="1"/>
</dbReference>
<comment type="caution">
    <text evidence="2">The sequence shown here is derived from an EMBL/GenBank/DDBJ whole genome shotgun (WGS) entry which is preliminary data.</text>
</comment>
<dbReference type="InterPro" id="IPR013216">
    <property type="entry name" value="Methyltransf_11"/>
</dbReference>
<keyword evidence="2" id="KW-0808">Transferase</keyword>